<dbReference type="GO" id="GO:0004452">
    <property type="term" value="F:isopentenyl-diphosphate delta-isomerase activity"/>
    <property type="evidence" value="ECO:0000318"/>
    <property type="project" value="GO_Central"/>
</dbReference>
<evidence type="ECO:0000256" key="1">
    <source>
        <dbReference type="ARBA" id="ARBA00003951"/>
    </source>
</evidence>
<dbReference type="Proteomes" id="UP000006906">
    <property type="component" value="Chromosome 11"/>
</dbReference>
<dbReference type="KEGG" id="cre:CHLRE_11g467544v5"/>
<dbReference type="InterPro" id="IPR015797">
    <property type="entry name" value="NUDIX_hydrolase-like_dom_sf"/>
</dbReference>
<dbReference type="PANTHER" id="PTHR10885:SF0">
    <property type="entry name" value="ISOPENTENYL-DIPHOSPHATE DELTA-ISOMERASE"/>
    <property type="match status" value="1"/>
</dbReference>
<protein>
    <recommendedName>
        <fullName evidence="4">isopentenyl-diphosphate Delta-isomerase</fullName>
        <ecNumber evidence="4">5.3.3.2</ecNumber>
    </recommendedName>
</protein>
<evidence type="ECO:0000313" key="9">
    <source>
        <dbReference type="Proteomes" id="UP000006906"/>
    </source>
</evidence>
<sequence>MASSSTWEGTGLSQDDFMQRDECLVVDEQDRLLGTANKYDCHRFEAAKGQPCGRLHRAFSVFLFSPDGRLLLQQRAASKVTFPGVWTNTCCSHPLAGQAPDEVDLPAAVASGQVPGIKAAAVRKLQHELGIPPEQVPASSFSFLTRLHYCAADTATHGPAAEWGEHEVDYVLFVRPQQPVSLQPNPDEVDATRYVTLPELQSMMADPGLSWSPWFRILATQPAFLPAWWGDLEAALAPGGSRLSDWGTIHRVM</sequence>
<dbReference type="UniPathway" id="UPA00059">
    <property type="reaction ID" value="UER00104"/>
</dbReference>
<dbReference type="PaxDb" id="3055-EDO97534"/>
<dbReference type="EC" id="5.3.3.2" evidence="4"/>
<dbReference type="OrthoDB" id="510307at2759"/>
<dbReference type="Gramene" id="PNW76389">
    <property type="protein sequence ID" value="PNW76389"/>
    <property type="gene ID" value="CHLRE_11g467544v5"/>
</dbReference>
<dbReference type="InParanoid" id="A0A2K3D775"/>
<dbReference type="FunFam" id="3.90.79.10:FF:000096">
    <property type="entry name" value="Isopentenyl-diphosphate Delta-isomerase"/>
    <property type="match status" value="1"/>
</dbReference>
<evidence type="ECO:0000259" key="7">
    <source>
        <dbReference type="PROSITE" id="PS51462"/>
    </source>
</evidence>
<dbReference type="STRING" id="3055.A0A2K3D775"/>
<name>A0A2K3D775_CHLRE</name>
<dbReference type="SUPFAM" id="SSF55811">
    <property type="entry name" value="Nudix"/>
    <property type="match status" value="1"/>
</dbReference>
<comment type="function">
    <text evidence="1">Catalyzes the 1,3-allylic rearrangement of the homoallylic substrate isopentenyl (IPP) to its highly electrophilic allylic isomer, dimethylallyl diphosphate (DMAPP).</text>
</comment>
<keyword evidence="9" id="KW-1185">Reference proteome</keyword>
<dbReference type="PROSITE" id="PS51462">
    <property type="entry name" value="NUDIX"/>
    <property type="match status" value="1"/>
</dbReference>
<dbReference type="InterPro" id="IPR000086">
    <property type="entry name" value="NUDIX_hydrolase_dom"/>
</dbReference>
<evidence type="ECO:0000256" key="5">
    <source>
        <dbReference type="ARBA" id="ARBA00023229"/>
    </source>
</evidence>
<evidence type="ECO:0000313" key="8">
    <source>
        <dbReference type="EMBL" id="PNW76389.1"/>
    </source>
</evidence>
<reference evidence="8 9" key="1">
    <citation type="journal article" date="2007" name="Science">
        <title>The Chlamydomonas genome reveals the evolution of key animal and plant functions.</title>
        <authorList>
            <person name="Merchant S.S."/>
            <person name="Prochnik S.E."/>
            <person name="Vallon O."/>
            <person name="Harris E.H."/>
            <person name="Karpowicz S.J."/>
            <person name="Witman G.B."/>
            <person name="Terry A."/>
            <person name="Salamov A."/>
            <person name="Fritz-Laylin L.K."/>
            <person name="Marechal-Drouard L."/>
            <person name="Marshall W.F."/>
            <person name="Qu L.H."/>
            <person name="Nelson D.R."/>
            <person name="Sanderfoot A.A."/>
            <person name="Spalding M.H."/>
            <person name="Kapitonov V.V."/>
            <person name="Ren Q."/>
            <person name="Ferris P."/>
            <person name="Lindquist E."/>
            <person name="Shapiro H."/>
            <person name="Lucas S.M."/>
            <person name="Grimwood J."/>
            <person name="Schmutz J."/>
            <person name="Cardol P."/>
            <person name="Cerutti H."/>
            <person name="Chanfreau G."/>
            <person name="Chen C.L."/>
            <person name="Cognat V."/>
            <person name="Croft M.T."/>
            <person name="Dent R."/>
            <person name="Dutcher S."/>
            <person name="Fernandez E."/>
            <person name="Fukuzawa H."/>
            <person name="Gonzalez-Ballester D."/>
            <person name="Gonzalez-Halphen D."/>
            <person name="Hallmann A."/>
            <person name="Hanikenne M."/>
            <person name="Hippler M."/>
            <person name="Inwood W."/>
            <person name="Jabbari K."/>
            <person name="Kalanon M."/>
            <person name="Kuras R."/>
            <person name="Lefebvre P.A."/>
            <person name="Lemaire S.D."/>
            <person name="Lobanov A.V."/>
            <person name="Lohr M."/>
            <person name="Manuell A."/>
            <person name="Meier I."/>
            <person name="Mets L."/>
            <person name="Mittag M."/>
            <person name="Mittelmeier T."/>
            <person name="Moroney J.V."/>
            <person name="Moseley J."/>
            <person name="Napoli C."/>
            <person name="Nedelcu A.M."/>
            <person name="Niyogi K."/>
            <person name="Novoselov S.V."/>
            <person name="Paulsen I.T."/>
            <person name="Pazour G."/>
            <person name="Purton S."/>
            <person name="Ral J.P."/>
            <person name="Riano-Pachon D.M."/>
            <person name="Riekhof W."/>
            <person name="Rymarquis L."/>
            <person name="Schroda M."/>
            <person name="Stern D."/>
            <person name="Umen J."/>
            <person name="Willows R."/>
            <person name="Wilson N."/>
            <person name="Zimmer S.L."/>
            <person name="Allmer J."/>
            <person name="Balk J."/>
            <person name="Bisova K."/>
            <person name="Chen C.J."/>
            <person name="Elias M."/>
            <person name="Gendler K."/>
            <person name="Hauser C."/>
            <person name="Lamb M.R."/>
            <person name="Ledford H."/>
            <person name="Long J.C."/>
            <person name="Minagawa J."/>
            <person name="Page M.D."/>
            <person name="Pan J."/>
            <person name="Pootakham W."/>
            <person name="Roje S."/>
            <person name="Rose A."/>
            <person name="Stahlberg E."/>
            <person name="Terauchi A.M."/>
            <person name="Yang P."/>
            <person name="Ball S."/>
            <person name="Bowler C."/>
            <person name="Dieckmann C.L."/>
            <person name="Gladyshev V.N."/>
            <person name="Green P."/>
            <person name="Jorgensen R."/>
            <person name="Mayfield S."/>
            <person name="Mueller-Roeber B."/>
            <person name="Rajamani S."/>
            <person name="Sayre R.T."/>
            <person name="Brokstein P."/>
            <person name="Dubchak I."/>
            <person name="Goodstein D."/>
            <person name="Hornick L."/>
            <person name="Huang Y.W."/>
            <person name="Jhaveri J."/>
            <person name="Luo Y."/>
            <person name="Martinez D."/>
            <person name="Ngau W.C."/>
            <person name="Otillar B."/>
            <person name="Poliakov A."/>
            <person name="Porter A."/>
            <person name="Szajkowski L."/>
            <person name="Werner G."/>
            <person name="Zhou K."/>
            <person name="Grigoriev I.V."/>
            <person name="Rokhsar D.S."/>
            <person name="Grossman A.R."/>
        </authorList>
    </citation>
    <scope>NUCLEOTIDE SEQUENCE [LARGE SCALE GENOMIC DNA]</scope>
    <source>
        <strain evidence="9">CC-503</strain>
    </source>
</reference>
<proteinExistence type="inferred from homology"/>
<keyword evidence="6" id="KW-0413">Isomerase</keyword>
<dbReference type="Pfam" id="PF00293">
    <property type="entry name" value="NUDIX"/>
    <property type="match status" value="1"/>
</dbReference>
<comment type="similarity">
    <text evidence="3">Belongs to the IPP isomerase type 1 family.</text>
</comment>
<dbReference type="PANTHER" id="PTHR10885">
    <property type="entry name" value="ISOPENTENYL-DIPHOSPHATE DELTA-ISOMERASE"/>
    <property type="match status" value="1"/>
</dbReference>
<dbReference type="FunCoup" id="A0A2K3D775">
    <property type="interactions" value="1763"/>
</dbReference>
<dbReference type="GO" id="GO:0050992">
    <property type="term" value="P:dimethylallyl diphosphate biosynthetic process"/>
    <property type="evidence" value="ECO:0007669"/>
    <property type="project" value="UniProtKB-UniPathway"/>
</dbReference>
<dbReference type="GO" id="GO:0005737">
    <property type="term" value="C:cytoplasm"/>
    <property type="evidence" value="ECO:0000318"/>
    <property type="project" value="GO_Central"/>
</dbReference>
<evidence type="ECO:0000256" key="3">
    <source>
        <dbReference type="ARBA" id="ARBA00007579"/>
    </source>
</evidence>
<evidence type="ECO:0000256" key="2">
    <source>
        <dbReference type="ARBA" id="ARBA00004826"/>
    </source>
</evidence>
<organism evidence="8 9">
    <name type="scientific">Chlamydomonas reinhardtii</name>
    <name type="common">Chlamydomonas smithii</name>
    <dbReference type="NCBI Taxonomy" id="3055"/>
    <lineage>
        <taxon>Eukaryota</taxon>
        <taxon>Viridiplantae</taxon>
        <taxon>Chlorophyta</taxon>
        <taxon>core chlorophytes</taxon>
        <taxon>Chlorophyceae</taxon>
        <taxon>CS clade</taxon>
        <taxon>Chlamydomonadales</taxon>
        <taxon>Chlamydomonadaceae</taxon>
        <taxon>Chlamydomonas</taxon>
    </lineage>
</organism>
<gene>
    <name evidence="8" type="ORF">CHLRE_11g467544v5</name>
</gene>
<dbReference type="Gene3D" id="3.90.79.10">
    <property type="entry name" value="Nucleoside Triphosphate Pyrophosphohydrolase"/>
    <property type="match status" value="1"/>
</dbReference>
<accession>A0A2K3D775</accession>
<dbReference type="GO" id="GO:0009240">
    <property type="term" value="P:isopentenyl diphosphate biosynthetic process"/>
    <property type="evidence" value="ECO:0000318"/>
    <property type="project" value="GO_Central"/>
</dbReference>
<dbReference type="GeneID" id="5726961"/>
<dbReference type="EMBL" id="CM008972">
    <property type="protein sequence ID" value="PNW76389.1"/>
    <property type="molecule type" value="Genomic_DNA"/>
</dbReference>
<feature type="domain" description="Nudix hydrolase" evidence="7">
    <location>
        <begin position="54"/>
        <end position="217"/>
    </location>
</feature>
<dbReference type="NCBIfam" id="TIGR02150">
    <property type="entry name" value="IPP_isom_1"/>
    <property type="match status" value="1"/>
</dbReference>
<evidence type="ECO:0000256" key="6">
    <source>
        <dbReference type="ARBA" id="ARBA00023235"/>
    </source>
</evidence>
<keyword evidence="5" id="KW-0414">Isoprene biosynthesis</keyword>
<dbReference type="CDD" id="cd02885">
    <property type="entry name" value="NUDIX_IPP_Isomerase"/>
    <property type="match status" value="1"/>
</dbReference>
<comment type="pathway">
    <text evidence="2">Isoprenoid biosynthesis; dimethylallyl diphosphate biosynthesis; dimethylallyl diphosphate from isopentenyl diphosphate: step 1/1.</text>
</comment>
<dbReference type="PIRSF" id="PIRSF018427">
    <property type="entry name" value="Isopntndiph_ism"/>
    <property type="match status" value="1"/>
</dbReference>
<dbReference type="RefSeq" id="XP_001701418.2">
    <property type="nucleotide sequence ID" value="XM_001701366.2"/>
</dbReference>
<dbReference type="InterPro" id="IPR011876">
    <property type="entry name" value="IsopentenylPP_isomerase_typ1"/>
</dbReference>
<dbReference type="ExpressionAtlas" id="A0A2K3D775">
    <property type="expression patterns" value="baseline and differential"/>
</dbReference>
<dbReference type="AlphaFoldDB" id="A0A2K3D775"/>
<evidence type="ECO:0000256" key="4">
    <source>
        <dbReference type="ARBA" id="ARBA00012057"/>
    </source>
</evidence>